<dbReference type="SUPFAM" id="SSF143631">
    <property type="entry name" value="ApbE-like"/>
    <property type="match status" value="1"/>
</dbReference>
<proteinExistence type="inferred from homology"/>
<name>A0ABY5VGY5_9FIRM</name>
<evidence type="ECO:0000256" key="10">
    <source>
        <dbReference type="ARBA" id="ARBA00048540"/>
    </source>
</evidence>
<evidence type="ECO:0000256" key="2">
    <source>
        <dbReference type="ARBA" id="ARBA00011955"/>
    </source>
</evidence>
<dbReference type="RefSeq" id="WP_242830257.1">
    <property type="nucleotide sequence ID" value="NZ_CABLBR010000010.1"/>
</dbReference>
<reference evidence="13" key="1">
    <citation type="journal article" date="2022" name="Cell">
        <title>Design, construction, and in vivo augmentation of a complex gut microbiome.</title>
        <authorList>
            <person name="Cheng A.G."/>
            <person name="Ho P.Y."/>
            <person name="Aranda-Diaz A."/>
            <person name="Jain S."/>
            <person name="Yu F.B."/>
            <person name="Meng X."/>
            <person name="Wang M."/>
            <person name="Iakiviak M."/>
            <person name="Nagashima K."/>
            <person name="Zhao A."/>
            <person name="Murugkar P."/>
            <person name="Patil A."/>
            <person name="Atabakhsh K."/>
            <person name="Weakley A."/>
            <person name="Yan J."/>
            <person name="Brumbaugh A.R."/>
            <person name="Higginbottom S."/>
            <person name="Dimas A."/>
            <person name="Shiver A.L."/>
            <person name="Deutschbauer A."/>
            <person name="Neff N."/>
            <person name="Sonnenburg J.L."/>
            <person name="Huang K.C."/>
            <person name="Fischbach M.A."/>
        </authorList>
    </citation>
    <scope>NUCLEOTIDE SEQUENCE</scope>
    <source>
        <strain evidence="13">DSM 19829</strain>
    </source>
</reference>
<evidence type="ECO:0000256" key="7">
    <source>
        <dbReference type="ARBA" id="ARBA00022827"/>
    </source>
</evidence>
<dbReference type="InterPro" id="IPR024932">
    <property type="entry name" value="ApbE"/>
</dbReference>
<sequence>MQKLILKNARTAAHVRKSARATVLSVNFKTIIKTGVLAALLLVPGFLISGCGSKQPEMVSRQGFYFDTVIGIEAYGSPDDVRDAIEHAFALCQDMEKTFSRTRSDSELYALNHRTEQSVEVSDELADVISAGLSYYELSEGRFDITIAPVSELWDFKSENPRVPDADAIAEAVKKVDARKVHVQGNTVTFDSPDTMIDLGAIVKGYAADRLKEHMEEDGITSGMINLGGNVMTIGRKPDGTDWGVGIQKPFAERNETIATLRAPDCSVVSSGVYERYFETDGIRYSHILDASTGYPADTDLWQATVVTDSSMQGDALSTVCMLLGYEKARQLTDQLDGVQQVLFVGDDGSLMEP</sequence>
<keyword evidence="6 11" id="KW-0479">Metal-binding</keyword>
<keyword evidence="14" id="KW-1185">Reference proteome</keyword>
<keyword evidence="7 11" id="KW-0274">FAD</keyword>
<evidence type="ECO:0000256" key="1">
    <source>
        <dbReference type="ARBA" id="ARBA00001946"/>
    </source>
</evidence>
<accession>A0ABY5VGY5</accession>
<evidence type="ECO:0000256" key="5">
    <source>
        <dbReference type="ARBA" id="ARBA00022679"/>
    </source>
</evidence>
<keyword evidence="12" id="KW-1133">Transmembrane helix</keyword>
<dbReference type="InterPro" id="IPR003374">
    <property type="entry name" value="ApbE-like_sf"/>
</dbReference>
<keyword evidence="8 11" id="KW-0460">Magnesium</keyword>
<dbReference type="EC" id="2.7.1.180" evidence="2 11"/>
<keyword evidence="12" id="KW-0812">Transmembrane</keyword>
<organism evidence="13 14">
    <name type="scientific">Ruminococcus gauvreauii</name>
    <dbReference type="NCBI Taxonomy" id="438033"/>
    <lineage>
        <taxon>Bacteria</taxon>
        <taxon>Bacillati</taxon>
        <taxon>Bacillota</taxon>
        <taxon>Clostridia</taxon>
        <taxon>Eubacteriales</taxon>
        <taxon>Oscillospiraceae</taxon>
        <taxon>Ruminococcus</taxon>
    </lineage>
</organism>
<dbReference type="GO" id="GO:0016740">
    <property type="term" value="F:transferase activity"/>
    <property type="evidence" value="ECO:0007669"/>
    <property type="project" value="UniProtKB-KW"/>
</dbReference>
<evidence type="ECO:0000256" key="4">
    <source>
        <dbReference type="ARBA" id="ARBA00022630"/>
    </source>
</evidence>
<evidence type="ECO:0000256" key="9">
    <source>
        <dbReference type="ARBA" id="ARBA00031306"/>
    </source>
</evidence>
<comment type="catalytic activity">
    <reaction evidence="10 11">
        <text>L-threonyl-[protein] + FAD = FMN-L-threonyl-[protein] + AMP + H(+)</text>
        <dbReference type="Rhea" id="RHEA:36847"/>
        <dbReference type="Rhea" id="RHEA-COMP:11060"/>
        <dbReference type="Rhea" id="RHEA-COMP:11061"/>
        <dbReference type="ChEBI" id="CHEBI:15378"/>
        <dbReference type="ChEBI" id="CHEBI:30013"/>
        <dbReference type="ChEBI" id="CHEBI:57692"/>
        <dbReference type="ChEBI" id="CHEBI:74257"/>
        <dbReference type="ChEBI" id="CHEBI:456215"/>
        <dbReference type="EC" id="2.7.1.180"/>
    </reaction>
</comment>
<dbReference type="Pfam" id="PF02424">
    <property type="entry name" value="ApbE"/>
    <property type="match status" value="1"/>
</dbReference>
<evidence type="ECO:0000256" key="11">
    <source>
        <dbReference type="PIRNR" id="PIRNR006268"/>
    </source>
</evidence>
<evidence type="ECO:0000256" key="8">
    <source>
        <dbReference type="ARBA" id="ARBA00022842"/>
    </source>
</evidence>
<comment type="cofactor">
    <cofactor evidence="1">
        <name>Mg(2+)</name>
        <dbReference type="ChEBI" id="CHEBI:18420"/>
    </cofactor>
</comment>
<evidence type="ECO:0000313" key="13">
    <source>
        <dbReference type="EMBL" id="UWP59689.1"/>
    </source>
</evidence>
<evidence type="ECO:0000313" key="14">
    <source>
        <dbReference type="Proteomes" id="UP001060164"/>
    </source>
</evidence>
<protein>
    <recommendedName>
        <fullName evidence="3 11">FAD:protein FMN transferase</fullName>
        <ecNumber evidence="2 11">2.7.1.180</ecNumber>
    </recommendedName>
    <alternativeName>
        <fullName evidence="9 11">Flavin transferase</fullName>
    </alternativeName>
</protein>
<comment type="similarity">
    <text evidence="11">Belongs to the ApbE family.</text>
</comment>
<keyword evidence="12" id="KW-0472">Membrane</keyword>
<evidence type="ECO:0000256" key="6">
    <source>
        <dbReference type="ARBA" id="ARBA00022723"/>
    </source>
</evidence>
<dbReference type="PANTHER" id="PTHR30040:SF2">
    <property type="entry name" value="FAD:PROTEIN FMN TRANSFERASE"/>
    <property type="match status" value="1"/>
</dbReference>
<dbReference type="EMBL" id="CP102290">
    <property type="protein sequence ID" value="UWP59689.1"/>
    <property type="molecule type" value="Genomic_DNA"/>
</dbReference>
<dbReference type="Gene3D" id="3.10.520.10">
    <property type="entry name" value="ApbE-like domains"/>
    <property type="match status" value="1"/>
</dbReference>
<gene>
    <name evidence="13" type="ORF">NQ502_01095</name>
</gene>
<keyword evidence="5 11" id="KW-0808">Transferase</keyword>
<dbReference type="PANTHER" id="PTHR30040">
    <property type="entry name" value="THIAMINE BIOSYNTHESIS LIPOPROTEIN APBE"/>
    <property type="match status" value="1"/>
</dbReference>
<dbReference type="PIRSF" id="PIRSF006268">
    <property type="entry name" value="ApbE"/>
    <property type="match status" value="1"/>
</dbReference>
<feature type="transmembrane region" description="Helical" evidence="12">
    <location>
        <begin position="21"/>
        <end position="48"/>
    </location>
</feature>
<keyword evidence="4 11" id="KW-0285">Flavoprotein</keyword>
<evidence type="ECO:0000256" key="12">
    <source>
        <dbReference type="SAM" id="Phobius"/>
    </source>
</evidence>
<dbReference type="Proteomes" id="UP001060164">
    <property type="component" value="Chromosome"/>
</dbReference>
<evidence type="ECO:0000256" key="3">
    <source>
        <dbReference type="ARBA" id="ARBA00016337"/>
    </source>
</evidence>